<protein>
    <submittedName>
        <fullName evidence="3">Uncharacterized protein</fullName>
    </submittedName>
</protein>
<keyword evidence="4" id="KW-1185">Reference proteome</keyword>
<proteinExistence type="predicted"/>
<sequence>MAPILLLILMMSRFGVHPALGVSVEEMQNLDVQMILTEQLQDCLLSILQIQTHADYSKISNPYVLKDFASGQRRKPQPQENIPMFKSQNLQCNAVIVLTGDILDTSPHFGYRPKLEAVSFGANDISWFIKAQVLNSRVIPILLLILHCDLAKKFVFDEISKSVRNEYLNARSFVLSPGKVENNLQMFSGYYICWFYITCRVPLHCYGSDCVNTMMETYDLATNFGKRYNWNHDVFELEFKIEVGLMLGSPFRREKPWILFKTIYHFLIEDFYCNCSVLPVNTNTIVIGASTMVQWSKSNPIALFHTSGFHFITSDGVEASKIEMISLYTSPLEVVVWIAVTLSTIVTSIVLASAGDYKQYYEEYFMGWGCNTDSVETKESFCVELCEENVEEFLYGRSQFDHVNVSTGSSKSISPGQFRCVSRKKLSVDIKDTLAYPKTALVVYSQHLEHYWKKFKEAMFSTKLKFAHNGRVKDDNLLRRWNYLFAPHSWSKKYDYIGNRAHVMMSSGLFKLWERWHKIRFVSGSIIVPIDSVENQTVKALDLESSIVFVFYGFLWSAVGCTLIFCMEIMQSIFAHQK</sequence>
<keyword evidence="1" id="KW-0472">Membrane</keyword>
<gene>
    <name evidence="3" type="ORF">AFUS01_LOCUS7575</name>
</gene>
<dbReference type="AlphaFoldDB" id="A0A8J2NQS0"/>
<organism evidence="3 4">
    <name type="scientific">Allacma fusca</name>
    <dbReference type="NCBI Taxonomy" id="39272"/>
    <lineage>
        <taxon>Eukaryota</taxon>
        <taxon>Metazoa</taxon>
        <taxon>Ecdysozoa</taxon>
        <taxon>Arthropoda</taxon>
        <taxon>Hexapoda</taxon>
        <taxon>Collembola</taxon>
        <taxon>Symphypleona</taxon>
        <taxon>Sminthuridae</taxon>
        <taxon>Allacma</taxon>
    </lineage>
</organism>
<dbReference type="EMBL" id="CAJVCH010051327">
    <property type="protein sequence ID" value="CAG7718158.1"/>
    <property type="molecule type" value="Genomic_DNA"/>
</dbReference>
<feature type="chain" id="PRO_5035305958" evidence="2">
    <location>
        <begin position="22"/>
        <end position="578"/>
    </location>
</feature>
<accession>A0A8J2NQS0</accession>
<reference evidence="3" key="1">
    <citation type="submission" date="2021-06" db="EMBL/GenBank/DDBJ databases">
        <authorList>
            <person name="Hodson N. C."/>
            <person name="Mongue J. A."/>
            <person name="Jaron S. K."/>
        </authorList>
    </citation>
    <scope>NUCLEOTIDE SEQUENCE</scope>
</reference>
<keyword evidence="2" id="KW-0732">Signal</keyword>
<name>A0A8J2NQS0_9HEXA</name>
<evidence type="ECO:0000313" key="4">
    <source>
        <dbReference type="Proteomes" id="UP000708208"/>
    </source>
</evidence>
<evidence type="ECO:0000313" key="3">
    <source>
        <dbReference type="EMBL" id="CAG7718158.1"/>
    </source>
</evidence>
<keyword evidence="1" id="KW-0812">Transmembrane</keyword>
<keyword evidence="1" id="KW-1133">Transmembrane helix</keyword>
<comment type="caution">
    <text evidence="3">The sequence shown here is derived from an EMBL/GenBank/DDBJ whole genome shotgun (WGS) entry which is preliminary data.</text>
</comment>
<evidence type="ECO:0000256" key="1">
    <source>
        <dbReference type="SAM" id="Phobius"/>
    </source>
</evidence>
<dbReference type="Proteomes" id="UP000708208">
    <property type="component" value="Unassembled WGS sequence"/>
</dbReference>
<feature type="signal peptide" evidence="2">
    <location>
        <begin position="1"/>
        <end position="21"/>
    </location>
</feature>
<feature type="transmembrane region" description="Helical" evidence="1">
    <location>
        <begin position="549"/>
        <end position="570"/>
    </location>
</feature>
<evidence type="ECO:0000256" key="2">
    <source>
        <dbReference type="SAM" id="SignalP"/>
    </source>
</evidence>